<sequence>MGQPSFPPGTGDDILGEGMAFFISLLGTDQVATAENQDVYFRPFSGNDAQTWFCERHPNNRRLGLRNVATRGLLSRNDGGNISNFAGNIGEAQSFFQSRHLLGGIQLEQSFDDMVNFVGRAGNLVGEYLQVVPDEIRSVRLDVHTTEDSLPPFRRLEWVIPGQLARSSAPHYQNQDSDQRMDLSALQWLAAQGIHHVISVNEEVLDWTAQEGLLQRDITYFHSRIPDFGTPTLDQLQQIHESQQNQRATLVYCGYGHGRTGTVISALQILRGRRFRSRADFERNHVETSGQLQVLRQLHKKVFGNYPY</sequence>
<proteinExistence type="predicted"/>
<dbReference type="Gene3D" id="3.90.190.10">
    <property type="entry name" value="Protein tyrosine phosphatase superfamily"/>
    <property type="match status" value="1"/>
</dbReference>
<feature type="domain" description="Tyrosine specific protein phosphatases" evidence="2">
    <location>
        <begin position="230"/>
        <end position="299"/>
    </location>
</feature>
<dbReference type="InterPro" id="IPR057023">
    <property type="entry name" value="PTP-SAK"/>
</dbReference>
<dbReference type="Pfam" id="PF22784">
    <property type="entry name" value="PTP-SAK"/>
    <property type="match status" value="1"/>
</dbReference>
<dbReference type="Proteomes" id="UP000481858">
    <property type="component" value="Unassembled WGS sequence"/>
</dbReference>
<comment type="caution">
    <text evidence="3">The sequence shown here is derived from an EMBL/GenBank/DDBJ whole genome shotgun (WGS) entry which is preliminary data.</text>
</comment>
<organism evidence="3 4">
    <name type="scientific">Xylaria multiplex</name>
    <dbReference type="NCBI Taxonomy" id="323545"/>
    <lineage>
        <taxon>Eukaryota</taxon>
        <taxon>Fungi</taxon>
        <taxon>Dikarya</taxon>
        <taxon>Ascomycota</taxon>
        <taxon>Pezizomycotina</taxon>
        <taxon>Sordariomycetes</taxon>
        <taxon>Xylariomycetidae</taxon>
        <taxon>Xylariales</taxon>
        <taxon>Xylariaceae</taxon>
        <taxon>Xylaria</taxon>
    </lineage>
</organism>
<evidence type="ECO:0000256" key="1">
    <source>
        <dbReference type="ARBA" id="ARBA00022801"/>
    </source>
</evidence>
<dbReference type="AlphaFoldDB" id="A0A7C8ML08"/>
<evidence type="ECO:0000313" key="3">
    <source>
        <dbReference type="EMBL" id="KAF2963273.1"/>
    </source>
</evidence>
<evidence type="ECO:0000259" key="2">
    <source>
        <dbReference type="PROSITE" id="PS50056"/>
    </source>
</evidence>
<dbReference type="InterPro" id="IPR029021">
    <property type="entry name" value="Prot-tyrosine_phosphatase-like"/>
</dbReference>
<dbReference type="OrthoDB" id="432447at2759"/>
<evidence type="ECO:0000313" key="4">
    <source>
        <dbReference type="Proteomes" id="UP000481858"/>
    </source>
</evidence>
<dbReference type="InParanoid" id="A0A7C8ML08"/>
<accession>A0A7C8ML08</accession>
<dbReference type="InterPro" id="IPR000387">
    <property type="entry name" value="Tyr_Pase_dom"/>
</dbReference>
<reference evidence="3 4" key="1">
    <citation type="submission" date="2019-12" db="EMBL/GenBank/DDBJ databases">
        <title>Draft genome sequence of the ascomycete Xylaria multiplex DSM 110363.</title>
        <authorList>
            <person name="Buettner E."/>
            <person name="Kellner H."/>
        </authorList>
    </citation>
    <scope>NUCLEOTIDE SEQUENCE [LARGE SCALE GENOMIC DNA]</scope>
    <source>
        <strain evidence="3 4">DSM 110363</strain>
    </source>
</reference>
<dbReference type="PROSITE" id="PS50056">
    <property type="entry name" value="TYR_PHOSPHATASE_2"/>
    <property type="match status" value="1"/>
</dbReference>
<keyword evidence="4" id="KW-1185">Reference proteome</keyword>
<keyword evidence="1" id="KW-0378">Hydrolase</keyword>
<protein>
    <recommendedName>
        <fullName evidence="2">Tyrosine specific protein phosphatases domain-containing protein</fullName>
    </recommendedName>
</protein>
<dbReference type="GO" id="GO:0016791">
    <property type="term" value="F:phosphatase activity"/>
    <property type="evidence" value="ECO:0007669"/>
    <property type="project" value="UniProtKB-ARBA"/>
</dbReference>
<dbReference type="EMBL" id="WUBL01000218">
    <property type="protein sequence ID" value="KAF2963273.1"/>
    <property type="molecule type" value="Genomic_DNA"/>
</dbReference>
<name>A0A7C8ML08_9PEZI</name>
<dbReference type="SUPFAM" id="SSF52799">
    <property type="entry name" value="(Phosphotyrosine protein) phosphatases II"/>
    <property type="match status" value="1"/>
</dbReference>
<gene>
    <name evidence="3" type="ORF">GQX73_g10285</name>
</gene>